<name>A0A5N3RBZ6_9VIBR</name>
<gene>
    <name evidence="1" type="ORF">F2P58_02375</name>
</gene>
<sequence length="70" mass="7877">MKQGTNSRERQLIEYLRDRLQETCDCIEAGYDIMREAGVTTSDSRMTVEGAQLFIGEANQYLAGLTEVEA</sequence>
<dbReference type="AlphaFoldDB" id="A0A5N3RBZ6"/>
<comment type="caution">
    <text evidence="1">The sequence shown here is derived from an EMBL/GenBank/DDBJ whole genome shotgun (WGS) entry which is preliminary data.</text>
</comment>
<dbReference type="RefSeq" id="WP_150868709.1">
    <property type="nucleotide sequence ID" value="NZ_VWSE01000002.1"/>
</dbReference>
<evidence type="ECO:0000313" key="2">
    <source>
        <dbReference type="Proteomes" id="UP000326789"/>
    </source>
</evidence>
<accession>A0A5N3RBZ6</accession>
<dbReference type="Proteomes" id="UP000326789">
    <property type="component" value="Unassembled WGS sequence"/>
</dbReference>
<evidence type="ECO:0000313" key="1">
    <source>
        <dbReference type="EMBL" id="KAB0291998.1"/>
    </source>
</evidence>
<organism evidence="1 2">
    <name type="scientific">Vibrio fortis</name>
    <dbReference type="NCBI Taxonomy" id="212667"/>
    <lineage>
        <taxon>Bacteria</taxon>
        <taxon>Pseudomonadati</taxon>
        <taxon>Pseudomonadota</taxon>
        <taxon>Gammaproteobacteria</taxon>
        <taxon>Vibrionales</taxon>
        <taxon>Vibrionaceae</taxon>
        <taxon>Vibrio</taxon>
    </lineage>
</organism>
<reference evidence="1 2" key="1">
    <citation type="submission" date="2019-09" db="EMBL/GenBank/DDBJ databases">
        <title>Whole genome sequence of Vibrio fortis.</title>
        <authorList>
            <person name="Das S.K."/>
        </authorList>
    </citation>
    <scope>NUCLEOTIDE SEQUENCE [LARGE SCALE GENOMIC DNA]</scope>
    <source>
        <strain evidence="1 2">AN60</strain>
    </source>
</reference>
<protein>
    <submittedName>
        <fullName evidence="1">Uncharacterized protein</fullName>
    </submittedName>
</protein>
<dbReference type="EMBL" id="VWSE01000002">
    <property type="protein sequence ID" value="KAB0291998.1"/>
    <property type="molecule type" value="Genomic_DNA"/>
</dbReference>
<proteinExistence type="predicted"/>